<keyword evidence="1" id="KW-0175">Coiled coil</keyword>
<sequence length="656" mass="75160">MWYQDLMLPLLAKVKTADRQKAAIFLENFLKQLKQALYFEESSIPVAPMLQLIDSSYSAFKNTNDNSLSLNQFANVVFPRALLYVKVSEDSATWNVDFLSIVEQVKEDLGWQADIDELSRDFASGQKKLNSKTYLSDTDKAIIYLLNKKEIKLLQILKHQLNVNFFDLEIIFRRFGSTKNLEAFRQDSVQLENSASRDFNDLVGFLTLPGLIQKMKEAAVLFARFEYENSTFLSLAKTLEGQEQELSKAFAELAPNLGKINEVKKRIKDNLQEQMEQLVASLSNDIQAMRLFSHAFASHNFLFPNLVQQIEDQLKLKNREIKALFPENIAKLCLDIFKVECELWESSLNNQNIKLEEKNKIKLKDLLQQLELLLDGSPLKTRYSFLKYFEKFSVFSPLLMKQNGLLQLNPVPQSILKIKKFAEQLDSPHKEKIQQFATQEQERWESSDKPADAAYTTAFGMSLTEAFYNELLAANSWELLQKLKSFAPSFTEKEAVNFIFEAILNRNNRNLAMLDTHEIATAITQMEVFANTTSLRKKNAINDLVPQLKTQWQNLSIELIKPNPDNGKVQHLKSNFVTLLHSKDELMNEHQDPWWQIVFNIMFALTGVGALAIAGKTVYSGLKHQQLSINSCLFFAKTASQGKIETIEEKVISVTA</sequence>
<protein>
    <submittedName>
        <fullName evidence="3">DNA repair protein</fullName>
    </submittedName>
</protein>
<dbReference type="RefSeq" id="WP_058450433.1">
    <property type="nucleotide sequence ID" value="NZ_CAAAJF010000001.1"/>
</dbReference>
<accession>A0A0W0UKY6</accession>
<dbReference type="PATRIC" id="fig|455.5.peg.2742"/>
<evidence type="ECO:0000256" key="2">
    <source>
        <dbReference type="SAM" id="Phobius"/>
    </source>
</evidence>
<feature type="coiled-coil region" evidence="1">
    <location>
        <begin position="257"/>
        <end position="288"/>
    </location>
</feature>
<dbReference type="AlphaFoldDB" id="A0A0W0UKY6"/>
<organism evidence="3 4">
    <name type="scientific">Legionella jamestowniensis</name>
    <dbReference type="NCBI Taxonomy" id="455"/>
    <lineage>
        <taxon>Bacteria</taxon>
        <taxon>Pseudomonadati</taxon>
        <taxon>Pseudomonadota</taxon>
        <taxon>Gammaproteobacteria</taxon>
        <taxon>Legionellales</taxon>
        <taxon>Legionellaceae</taxon>
        <taxon>Legionella</taxon>
    </lineage>
</organism>
<keyword evidence="2" id="KW-1133">Transmembrane helix</keyword>
<dbReference type="STRING" id="455.Ljam_2607"/>
<evidence type="ECO:0000313" key="3">
    <source>
        <dbReference type="EMBL" id="KTD08412.1"/>
    </source>
</evidence>
<feature type="transmembrane region" description="Helical" evidence="2">
    <location>
        <begin position="594"/>
        <end position="614"/>
    </location>
</feature>
<dbReference type="Proteomes" id="UP000054715">
    <property type="component" value="Unassembled WGS sequence"/>
</dbReference>
<evidence type="ECO:0000313" key="4">
    <source>
        <dbReference type="Proteomes" id="UP000054715"/>
    </source>
</evidence>
<name>A0A0W0UKY6_9GAMM</name>
<proteinExistence type="predicted"/>
<keyword evidence="2" id="KW-0812">Transmembrane</keyword>
<evidence type="ECO:0000256" key="1">
    <source>
        <dbReference type="SAM" id="Coils"/>
    </source>
</evidence>
<comment type="caution">
    <text evidence="3">The sequence shown here is derived from an EMBL/GenBank/DDBJ whole genome shotgun (WGS) entry which is preliminary data.</text>
</comment>
<gene>
    <name evidence="3" type="ORF">Ljam_2607</name>
</gene>
<keyword evidence="2" id="KW-0472">Membrane</keyword>
<dbReference type="OrthoDB" id="5654032at2"/>
<dbReference type="EMBL" id="LNYG01000013">
    <property type="protein sequence ID" value="KTD08412.1"/>
    <property type="molecule type" value="Genomic_DNA"/>
</dbReference>
<reference evidence="3 4" key="1">
    <citation type="submission" date="2015-11" db="EMBL/GenBank/DDBJ databases">
        <title>Genomic analysis of 38 Legionella species identifies large and diverse effector repertoires.</title>
        <authorList>
            <person name="Burstein D."/>
            <person name="Amaro F."/>
            <person name="Zusman T."/>
            <person name="Lifshitz Z."/>
            <person name="Cohen O."/>
            <person name="Gilbert J.A."/>
            <person name="Pupko T."/>
            <person name="Shuman H.A."/>
            <person name="Segal G."/>
        </authorList>
    </citation>
    <scope>NUCLEOTIDE SEQUENCE [LARGE SCALE GENOMIC DNA]</scope>
    <source>
        <strain evidence="3 4">JA-26-G1-E2</strain>
    </source>
</reference>